<dbReference type="AlphaFoldDB" id="A0A368MV91"/>
<dbReference type="GO" id="GO:0032259">
    <property type="term" value="P:methylation"/>
    <property type="evidence" value="ECO:0007669"/>
    <property type="project" value="UniProtKB-KW"/>
</dbReference>
<dbReference type="Proteomes" id="UP000252172">
    <property type="component" value="Unassembled WGS sequence"/>
</dbReference>
<gene>
    <name evidence="1" type="ORF">DQ356_10690</name>
</gene>
<proteinExistence type="predicted"/>
<reference evidence="1 2" key="1">
    <citation type="submission" date="2018-07" db="EMBL/GenBank/DDBJ databases">
        <title>Chryseobacterium lacus sp. nov., isolated from lake water.</title>
        <authorList>
            <person name="Li C.-M."/>
        </authorList>
    </citation>
    <scope>NUCLEOTIDE SEQUENCE [LARGE SCALE GENOMIC DNA]</scope>
    <source>
        <strain evidence="1 2">YLOS41</strain>
    </source>
</reference>
<dbReference type="InterPro" id="IPR029063">
    <property type="entry name" value="SAM-dependent_MTases_sf"/>
</dbReference>
<dbReference type="GO" id="GO:0008168">
    <property type="term" value="F:methyltransferase activity"/>
    <property type="evidence" value="ECO:0007669"/>
    <property type="project" value="UniProtKB-KW"/>
</dbReference>
<keyword evidence="1" id="KW-0489">Methyltransferase</keyword>
<keyword evidence="1" id="KW-0808">Transferase</keyword>
<protein>
    <submittedName>
        <fullName evidence="1">Class I SAM-dependent methyltransferase</fullName>
    </submittedName>
</protein>
<accession>A0A368MV91</accession>
<sequence>MYHQVKEFLKQKLGSRYFKILKSNYLFLKSLPYSSNLNKLAEIYQCDKWGAHFYTPHYQSYFRKLKYKKIKLLEIGVGGYHHPNIGGSSLRMWKRYFPFGKIYALDIYDKSFVQEKRIRIFQGSQVDKKVLDNMMAKIGEPDIIIDDGSHINEHVIKTFQILFPKLKDGGIYVIEDTQTSYWPGYGGNSENLADPETMMNFFKNLTDGLNHQEFILPNYTPSYFDKNIRFIHFYHNLIFIFKGVNDEPSNVDVTDPESVEADEIRVI</sequence>
<dbReference type="RefSeq" id="WP_114304494.1">
    <property type="nucleotide sequence ID" value="NZ_QPIE01000008.1"/>
</dbReference>
<dbReference type="OrthoDB" id="9816564at2"/>
<dbReference type="Gene3D" id="3.40.50.150">
    <property type="entry name" value="Vaccinia Virus protein VP39"/>
    <property type="match status" value="1"/>
</dbReference>
<dbReference type="SUPFAM" id="SSF53335">
    <property type="entry name" value="S-adenosyl-L-methionine-dependent methyltransferases"/>
    <property type="match status" value="1"/>
</dbReference>
<comment type="caution">
    <text evidence="1">The sequence shown here is derived from an EMBL/GenBank/DDBJ whole genome shotgun (WGS) entry which is preliminary data.</text>
</comment>
<evidence type="ECO:0000313" key="2">
    <source>
        <dbReference type="Proteomes" id="UP000252172"/>
    </source>
</evidence>
<name>A0A368MV91_9FLAO</name>
<dbReference type="EMBL" id="QPIE01000008">
    <property type="protein sequence ID" value="RCU42137.1"/>
    <property type="molecule type" value="Genomic_DNA"/>
</dbReference>
<organism evidence="1 2">
    <name type="scientific">Chryseobacterium lacus</name>
    <dbReference type="NCBI Taxonomy" id="2058346"/>
    <lineage>
        <taxon>Bacteria</taxon>
        <taxon>Pseudomonadati</taxon>
        <taxon>Bacteroidota</taxon>
        <taxon>Flavobacteriia</taxon>
        <taxon>Flavobacteriales</taxon>
        <taxon>Weeksellaceae</taxon>
        <taxon>Chryseobacterium group</taxon>
        <taxon>Chryseobacterium</taxon>
    </lineage>
</organism>
<keyword evidence="2" id="KW-1185">Reference proteome</keyword>
<evidence type="ECO:0000313" key="1">
    <source>
        <dbReference type="EMBL" id="RCU42137.1"/>
    </source>
</evidence>